<keyword evidence="3" id="KW-1185">Reference proteome</keyword>
<feature type="compositionally biased region" description="Basic residues" evidence="1">
    <location>
        <begin position="254"/>
        <end position="264"/>
    </location>
</feature>
<evidence type="ECO:0000313" key="2">
    <source>
        <dbReference type="EMBL" id="KAH0536507.1"/>
    </source>
</evidence>
<sequence>MDTARYLKSQGWLGTGHPLSAGRGLPRPLLVSQKLDARGLGKKQNHADQWWARAFDNSLEGLEVQQGNIGADGTSEVTVTQREKGGLLESLVSGKGALYSMFVKGEGLVGTIGKDAVQEEMIKKCEREERSDSREGSKVERRKRKKRKSSKTMGDKVDLIDLEGRGKRRRLRREIKASKLSSLEALTTISTLPLANQQPEGGDTTLNISIVGDALKQEHKRGKKVERKLDVGKPKPANQSTTPNEDGEAPALAKTRRKNRKPTH</sequence>
<feature type="region of interest" description="Disordered" evidence="1">
    <location>
        <begin position="216"/>
        <end position="264"/>
    </location>
</feature>
<evidence type="ECO:0000256" key="1">
    <source>
        <dbReference type="SAM" id="MobiDB-lite"/>
    </source>
</evidence>
<dbReference type="EMBL" id="JAGHQL010000201">
    <property type="protein sequence ID" value="KAH0536507.1"/>
    <property type="molecule type" value="Genomic_DNA"/>
</dbReference>
<protein>
    <submittedName>
        <fullName evidence="2">Uncharacterized protein</fullName>
    </submittedName>
</protein>
<evidence type="ECO:0000313" key="3">
    <source>
        <dbReference type="Proteomes" id="UP000698800"/>
    </source>
</evidence>
<dbReference type="OrthoDB" id="3366546at2759"/>
<name>A0A9P8HVM9_9PEZI</name>
<dbReference type="AlphaFoldDB" id="A0A9P8HVM9"/>
<organism evidence="2 3">
    <name type="scientific">Glutinoglossum americanum</name>
    <dbReference type="NCBI Taxonomy" id="1670608"/>
    <lineage>
        <taxon>Eukaryota</taxon>
        <taxon>Fungi</taxon>
        <taxon>Dikarya</taxon>
        <taxon>Ascomycota</taxon>
        <taxon>Pezizomycotina</taxon>
        <taxon>Geoglossomycetes</taxon>
        <taxon>Geoglossales</taxon>
        <taxon>Geoglossaceae</taxon>
        <taxon>Glutinoglossum</taxon>
    </lineage>
</organism>
<reference evidence="2" key="1">
    <citation type="submission" date="2021-03" db="EMBL/GenBank/DDBJ databases">
        <title>Comparative genomics and phylogenomic investigation of the class Geoglossomycetes provide insights into ecological specialization and systematics.</title>
        <authorList>
            <person name="Melie T."/>
            <person name="Pirro S."/>
            <person name="Miller A.N."/>
            <person name="Quandt A."/>
        </authorList>
    </citation>
    <scope>NUCLEOTIDE SEQUENCE</scope>
    <source>
        <strain evidence="2">GBOQ0MN5Z8</strain>
    </source>
</reference>
<dbReference type="Proteomes" id="UP000698800">
    <property type="component" value="Unassembled WGS sequence"/>
</dbReference>
<gene>
    <name evidence="2" type="ORF">FGG08_006632</name>
</gene>
<comment type="caution">
    <text evidence="2">The sequence shown here is derived from an EMBL/GenBank/DDBJ whole genome shotgun (WGS) entry which is preliminary data.</text>
</comment>
<feature type="region of interest" description="Disordered" evidence="1">
    <location>
        <begin position="125"/>
        <end position="161"/>
    </location>
</feature>
<accession>A0A9P8HVM9</accession>
<feature type="compositionally biased region" description="Basic residues" evidence="1">
    <location>
        <begin position="140"/>
        <end position="150"/>
    </location>
</feature>
<proteinExistence type="predicted"/>
<feature type="compositionally biased region" description="Basic and acidic residues" evidence="1">
    <location>
        <begin position="125"/>
        <end position="139"/>
    </location>
</feature>